<dbReference type="Proteomes" id="UP000316628">
    <property type="component" value="Unassembled WGS sequence"/>
</dbReference>
<keyword evidence="1" id="KW-0808">Transferase</keyword>
<dbReference type="InterPro" id="IPR006748">
    <property type="entry name" value="NH2Glyco/OHUrea_AB-resist_kin"/>
</dbReference>
<organism evidence="1 2">
    <name type="scientific">Saccharothrix saharensis</name>
    <dbReference type="NCBI Taxonomy" id="571190"/>
    <lineage>
        <taxon>Bacteria</taxon>
        <taxon>Bacillati</taxon>
        <taxon>Actinomycetota</taxon>
        <taxon>Actinomycetes</taxon>
        <taxon>Pseudonocardiales</taxon>
        <taxon>Pseudonocardiaceae</taxon>
        <taxon>Saccharothrix</taxon>
    </lineage>
</organism>
<gene>
    <name evidence="1" type="ORF">FHX81_1349</name>
</gene>
<reference evidence="1 2" key="1">
    <citation type="submission" date="2019-06" db="EMBL/GenBank/DDBJ databases">
        <title>Sequencing the genomes of 1000 actinobacteria strains.</title>
        <authorList>
            <person name="Klenk H.-P."/>
        </authorList>
    </citation>
    <scope>NUCLEOTIDE SEQUENCE [LARGE SCALE GENOMIC DNA]</scope>
    <source>
        <strain evidence="1 2">DSM 45456</strain>
    </source>
</reference>
<dbReference type="GO" id="GO:0016301">
    <property type="term" value="F:kinase activity"/>
    <property type="evidence" value="ECO:0007669"/>
    <property type="project" value="UniProtKB-KW"/>
</dbReference>
<accession>A0A543J8A7</accession>
<comment type="caution">
    <text evidence="1">The sequence shown here is derived from an EMBL/GenBank/DDBJ whole genome shotgun (WGS) entry which is preliminary data.</text>
</comment>
<dbReference type="GO" id="GO:0016773">
    <property type="term" value="F:phosphotransferase activity, alcohol group as acceptor"/>
    <property type="evidence" value="ECO:0007669"/>
    <property type="project" value="InterPro"/>
</dbReference>
<dbReference type="Pfam" id="PF04655">
    <property type="entry name" value="APH_6_hur"/>
    <property type="match status" value="1"/>
</dbReference>
<dbReference type="RefSeq" id="WP_211363399.1">
    <property type="nucleotide sequence ID" value="NZ_VFPP01000001.1"/>
</dbReference>
<dbReference type="AlphaFoldDB" id="A0A543J8A7"/>
<keyword evidence="1" id="KW-0418">Kinase</keyword>
<sequence length="287" mass="31407">MIPESFRNPPLPRDPAWLSALPAALGDRLATWDLRPDGPAEHGSHALVIPVTRAGTPLVLRLNAPSEDVTAHIAALRFWAGRGTVHLVDADPTAGAMLLERLDLHRSAVDLPSEEAMAVLGAMVRRLAVPAPETCPSTADLARSRAEGLRQDWHRQARPFDPALLRAGEEAARPLVTTDSTLAVNGDLHSAQLLPATREPWLTVDPVLLRGDPAYDLARALWTRLDDMPDRTSITEHLTILATAAGIPPDHARDWVVFRATDYYLWGLRNGLTEDPLRCHRLITALT</sequence>
<keyword evidence="2" id="KW-1185">Reference proteome</keyword>
<dbReference type="EMBL" id="VFPP01000001">
    <property type="protein sequence ID" value="TQM79057.1"/>
    <property type="molecule type" value="Genomic_DNA"/>
</dbReference>
<evidence type="ECO:0000313" key="2">
    <source>
        <dbReference type="Proteomes" id="UP000316628"/>
    </source>
</evidence>
<dbReference type="InterPro" id="IPR011009">
    <property type="entry name" value="Kinase-like_dom_sf"/>
</dbReference>
<dbReference type="GO" id="GO:0019748">
    <property type="term" value="P:secondary metabolic process"/>
    <property type="evidence" value="ECO:0007669"/>
    <property type="project" value="InterPro"/>
</dbReference>
<proteinExistence type="predicted"/>
<protein>
    <submittedName>
        <fullName evidence="1">Streptomycin 6-kinase</fullName>
    </submittedName>
</protein>
<evidence type="ECO:0000313" key="1">
    <source>
        <dbReference type="EMBL" id="TQM79057.1"/>
    </source>
</evidence>
<dbReference type="SUPFAM" id="SSF56112">
    <property type="entry name" value="Protein kinase-like (PK-like)"/>
    <property type="match status" value="1"/>
</dbReference>
<name>A0A543J8A7_9PSEU</name>